<keyword evidence="4" id="KW-1185">Reference proteome</keyword>
<dbReference type="CDD" id="cd08899">
    <property type="entry name" value="SRPBCC_CalC_Aha1-like_6"/>
    <property type="match status" value="1"/>
</dbReference>
<dbReference type="InterPro" id="IPR013538">
    <property type="entry name" value="ASHA1/2-like_C"/>
</dbReference>
<dbReference type="InterPro" id="IPR023393">
    <property type="entry name" value="START-like_dom_sf"/>
</dbReference>
<comment type="caution">
    <text evidence="3">The sequence shown here is derived from an EMBL/GenBank/DDBJ whole genome shotgun (WGS) entry which is preliminary data.</text>
</comment>
<dbReference type="RefSeq" id="WP_039326448.1">
    <property type="nucleotide sequence ID" value="NZ_JACKSA010000290.1"/>
</dbReference>
<evidence type="ECO:0000313" key="3">
    <source>
        <dbReference type="EMBL" id="KHO20169.1"/>
    </source>
</evidence>
<dbReference type="Gene3D" id="3.30.530.20">
    <property type="match status" value="1"/>
</dbReference>
<reference evidence="3 4" key="1">
    <citation type="submission" date="2014-11" db="EMBL/GenBank/DDBJ databases">
        <title>Mycobacterium setense Manresensis Genome.</title>
        <authorList>
            <person name="Rech G."/>
            <person name="Sumoy L."/>
        </authorList>
    </citation>
    <scope>NUCLEOTIDE SEQUENCE [LARGE SCALE GENOMIC DNA]</scope>
    <source>
        <strain evidence="3 4">Manresensis</strain>
    </source>
</reference>
<accession>A0ABR4YPS0</accession>
<dbReference type="EMBL" id="JTLZ01000012">
    <property type="protein sequence ID" value="KHO20169.1"/>
    <property type="molecule type" value="Genomic_DNA"/>
</dbReference>
<dbReference type="Proteomes" id="UP000031004">
    <property type="component" value="Unassembled WGS sequence"/>
</dbReference>
<evidence type="ECO:0000313" key="4">
    <source>
        <dbReference type="Proteomes" id="UP000031004"/>
    </source>
</evidence>
<sequence>MTDIQHQLNSVRRSVGRTTFDAREARVVTVSQTYDTDAADLWDACTSLERIPRWFLPITGELKVGGRFQLEGNAAGEVLTCDPPRTFTTTWEAMGATSWVEVTITDAGEDRATFTLDHIMHADDHDEFWLQFGPGAVGVGWDSGLLGLASYLGAGDGITPEEGAAWAAGPEGREFMTSASELWYQAAVAGGEDPAQARAAADRTAAAYTGAEPA</sequence>
<organism evidence="3 4">
    <name type="scientific">Mycolicibacterium setense</name>
    <dbReference type="NCBI Taxonomy" id="431269"/>
    <lineage>
        <taxon>Bacteria</taxon>
        <taxon>Bacillati</taxon>
        <taxon>Actinomycetota</taxon>
        <taxon>Actinomycetes</taxon>
        <taxon>Mycobacteriales</taxon>
        <taxon>Mycobacteriaceae</taxon>
        <taxon>Mycolicibacterium</taxon>
    </lineage>
</organism>
<name>A0ABR4YPS0_9MYCO</name>
<feature type="domain" description="Activator of Hsp90 ATPase homologue 1/2-like C-terminal" evidence="2">
    <location>
        <begin position="36"/>
        <end position="152"/>
    </location>
</feature>
<dbReference type="SUPFAM" id="SSF55961">
    <property type="entry name" value="Bet v1-like"/>
    <property type="match status" value="1"/>
</dbReference>
<protein>
    <submittedName>
        <fullName evidence="3">Polyketide cyclase</fullName>
    </submittedName>
</protein>
<dbReference type="Pfam" id="PF08327">
    <property type="entry name" value="AHSA1"/>
    <property type="match status" value="1"/>
</dbReference>
<gene>
    <name evidence="3" type="ORF">QQ44_26740</name>
</gene>
<evidence type="ECO:0000259" key="2">
    <source>
        <dbReference type="Pfam" id="PF08327"/>
    </source>
</evidence>
<comment type="similarity">
    <text evidence="1">Belongs to the AHA1 family.</text>
</comment>
<proteinExistence type="inferred from homology"/>
<evidence type="ECO:0000256" key="1">
    <source>
        <dbReference type="ARBA" id="ARBA00006817"/>
    </source>
</evidence>